<name>M1WZ19_9NOST</name>
<reference evidence="2" key="2">
    <citation type="submission" date="2016-01" db="EMBL/GenBank/DDBJ databases">
        <title>Diatom-associated endosymboitic cyanobacterium lacks core nitrogen metabolism enzymes.</title>
        <authorList>
            <person name="Hilton J.A."/>
            <person name="Foster R.A."/>
            <person name="Tripp H.J."/>
            <person name="Carter B.J."/>
            <person name="Zehr J.P."/>
            <person name="Villareal T.A."/>
        </authorList>
    </citation>
    <scope>NUCLEOTIDE SEQUENCE [LARGE SCALE GENOMIC DNA]</scope>
    <source>
        <strain evidence="2">HH01</strain>
    </source>
</reference>
<dbReference type="Proteomes" id="UP000053051">
    <property type="component" value="Unassembled WGS sequence"/>
</dbReference>
<protein>
    <submittedName>
        <fullName evidence="1">Uncharacterized protein</fullName>
    </submittedName>
</protein>
<evidence type="ECO:0000313" key="2">
    <source>
        <dbReference type="Proteomes" id="UP000053051"/>
    </source>
</evidence>
<evidence type="ECO:0000313" key="1">
    <source>
        <dbReference type="EMBL" id="CCH66433.1"/>
    </source>
</evidence>
<dbReference type="EMBL" id="CAIY01000012">
    <property type="protein sequence ID" value="CCH66433.1"/>
    <property type="molecule type" value="Genomic_DNA"/>
</dbReference>
<dbReference type="AlphaFoldDB" id="M1WZ19"/>
<proteinExistence type="predicted"/>
<organism evidence="1 2">
    <name type="scientific">Richelia intracellularis HH01</name>
    <dbReference type="NCBI Taxonomy" id="1165094"/>
    <lineage>
        <taxon>Bacteria</taxon>
        <taxon>Bacillati</taxon>
        <taxon>Cyanobacteriota</taxon>
        <taxon>Cyanophyceae</taxon>
        <taxon>Nostocales</taxon>
        <taxon>Nostocaceae</taxon>
        <taxon>Richelia</taxon>
    </lineage>
</organism>
<gene>
    <name evidence="1" type="ORF">RINTHH_2780</name>
</gene>
<comment type="caution">
    <text evidence="1">The sequence shown here is derived from an EMBL/GenBank/DDBJ whole genome shotgun (WGS) entry which is preliminary data.</text>
</comment>
<reference evidence="1 2" key="1">
    <citation type="submission" date="2012-05" db="EMBL/GenBank/DDBJ databases">
        <authorList>
            <person name="Hilton J."/>
        </authorList>
    </citation>
    <scope>NUCLEOTIDE SEQUENCE [LARGE SCALE GENOMIC DNA]</scope>
    <source>
        <strain evidence="1 2">HH01</strain>
    </source>
</reference>
<accession>M1WZ19</accession>
<sequence length="80" mass="9028">MVFSVFLSFILPTIIETTNILRDLQATCENKAHNLSQNISAHLVINGRNIKYHGWQAPLNCEYNPQNYGAPDSWHGSGTR</sequence>
<keyword evidence="2" id="KW-1185">Reference proteome</keyword>